<dbReference type="PANTHER" id="PTHR37534:SF8">
    <property type="entry name" value="ZN(II)2CYS6 TRANSCRIPTION FACTOR (EUROFUNG)"/>
    <property type="match status" value="1"/>
</dbReference>
<dbReference type="InParanoid" id="V5I5Z5"/>
<dbReference type="eggNOG" id="ENOG502SH4R">
    <property type="taxonomic scope" value="Eukaryota"/>
</dbReference>
<keyword evidence="4" id="KW-1185">Reference proteome</keyword>
<dbReference type="OrthoDB" id="5130013at2759"/>
<accession>V5I5Z5</accession>
<proteinExistence type="predicted"/>
<dbReference type="GO" id="GO:0045944">
    <property type="term" value="P:positive regulation of transcription by RNA polymerase II"/>
    <property type="evidence" value="ECO:0007669"/>
    <property type="project" value="TreeGrafter"/>
</dbReference>
<evidence type="ECO:0000256" key="2">
    <source>
        <dbReference type="ARBA" id="ARBA00023242"/>
    </source>
</evidence>
<protein>
    <submittedName>
        <fullName evidence="3">C6 transcription factor</fullName>
    </submittedName>
</protein>
<gene>
    <name evidence="3" type="ORF">PVAR5_8557</name>
</gene>
<evidence type="ECO:0000256" key="1">
    <source>
        <dbReference type="ARBA" id="ARBA00004123"/>
    </source>
</evidence>
<dbReference type="EMBL" id="BAUL01000330">
    <property type="protein sequence ID" value="GAD99830.1"/>
    <property type="molecule type" value="Genomic_DNA"/>
</dbReference>
<dbReference type="GO" id="GO:0005634">
    <property type="term" value="C:nucleus"/>
    <property type="evidence" value="ECO:0007669"/>
    <property type="project" value="UniProtKB-SubCell"/>
</dbReference>
<dbReference type="PANTHER" id="PTHR37534">
    <property type="entry name" value="TRANSCRIPTIONAL ACTIVATOR PROTEIN UGA3"/>
    <property type="match status" value="1"/>
</dbReference>
<name>V5I5Z5_BYSSN</name>
<dbReference type="GO" id="GO:0000976">
    <property type="term" value="F:transcription cis-regulatory region binding"/>
    <property type="evidence" value="ECO:0007669"/>
    <property type="project" value="TreeGrafter"/>
</dbReference>
<dbReference type="InterPro" id="IPR021858">
    <property type="entry name" value="Fun_TF"/>
</dbReference>
<comment type="caution">
    <text evidence="3">The sequence shown here is derived from an EMBL/GenBank/DDBJ whole genome shotgun (WGS) entry which is preliminary data.</text>
</comment>
<evidence type="ECO:0000313" key="3">
    <source>
        <dbReference type="EMBL" id="GAD99830.1"/>
    </source>
</evidence>
<dbReference type="AlphaFoldDB" id="V5I5Z5"/>
<sequence>MRGVFLQDGSVAARSSIKLKNMAKRPGHVGPKCSTSKSCEPGLVSVGALSPNIPHVLGDPSMSNLDEVGRYYLDYYNGRICKLFIVYDSDQNPFRSLISLALEDSILLKAVLALAACHKANTSCSFYQPDTLSVQSRKAKQDALYFKCRAITEISCALHDVTLQRQDATVASIFLLVFLDLLESGSDRWNFHLEGAKRLMSLFRISSQPEDGAGQDPGRTVQRIRDFIARQLYLIETLGSTFVRPKLIPQYSSSVYAISSQETVEQSFLGCPEYLLNAIQSLSLKRDAAASGVLLDQAIISNHIQDTRRILESIQNFDCYTWASSLPQTHHSPDRDIGRLCILSESYKIGALLYGERVIEAFASCTTVQDGLACELIRLIAILKDDRTLLKCALWPICIAGLECRRQDQRNFLTGCLERFWEDTSCLNVINAAKILQKYWQQADGLGGDPWQWIFAIGCLGADWLLI</sequence>
<organism evidence="3 4">
    <name type="scientific">Byssochlamys spectabilis (strain No. 5 / NBRC 109023)</name>
    <name type="common">Paecilomyces variotii</name>
    <dbReference type="NCBI Taxonomy" id="1356009"/>
    <lineage>
        <taxon>Eukaryota</taxon>
        <taxon>Fungi</taxon>
        <taxon>Dikarya</taxon>
        <taxon>Ascomycota</taxon>
        <taxon>Pezizomycotina</taxon>
        <taxon>Eurotiomycetes</taxon>
        <taxon>Eurotiomycetidae</taxon>
        <taxon>Eurotiales</taxon>
        <taxon>Thermoascaceae</taxon>
        <taxon>Paecilomyces</taxon>
    </lineage>
</organism>
<comment type="subcellular location">
    <subcellularLocation>
        <location evidence="1">Nucleus</location>
    </subcellularLocation>
</comment>
<dbReference type="HOGENOM" id="CLU_020030_0_0_1"/>
<dbReference type="Proteomes" id="UP000018001">
    <property type="component" value="Unassembled WGS sequence"/>
</dbReference>
<evidence type="ECO:0000313" key="4">
    <source>
        <dbReference type="Proteomes" id="UP000018001"/>
    </source>
</evidence>
<keyword evidence="2" id="KW-0539">Nucleus</keyword>
<dbReference type="GO" id="GO:0003700">
    <property type="term" value="F:DNA-binding transcription factor activity"/>
    <property type="evidence" value="ECO:0007669"/>
    <property type="project" value="TreeGrafter"/>
</dbReference>
<dbReference type="Pfam" id="PF11951">
    <property type="entry name" value="Fungal_trans_2"/>
    <property type="match status" value="1"/>
</dbReference>
<reference evidence="4" key="1">
    <citation type="journal article" date="2014" name="Genome Announc.">
        <title>Draft genome sequence of the formaldehyde-resistant fungus Byssochlamys spectabilis No. 5 (anamorph Paecilomyces variotii No. 5) (NBRC109023).</title>
        <authorList>
            <person name="Oka T."/>
            <person name="Ekino K."/>
            <person name="Fukuda K."/>
            <person name="Nomura Y."/>
        </authorList>
    </citation>
    <scope>NUCLEOTIDE SEQUENCE [LARGE SCALE GENOMIC DNA]</scope>
    <source>
        <strain evidence="4">No. 5 / NBRC 109023</strain>
    </source>
</reference>